<reference evidence="3 4" key="2">
    <citation type="submission" date="2024-07" db="EMBL/GenBank/DDBJ databases">
        <authorList>
            <person name="Akdeniz Z."/>
        </authorList>
    </citation>
    <scope>NUCLEOTIDE SEQUENCE [LARGE SCALE GENOMIC DNA]</scope>
</reference>
<evidence type="ECO:0000259" key="1">
    <source>
        <dbReference type="PROSITE" id="PS50011"/>
    </source>
</evidence>
<dbReference type="PROSITE" id="PS50011">
    <property type="entry name" value="PROTEIN_KINASE_DOM"/>
    <property type="match status" value="1"/>
</dbReference>
<keyword evidence="4" id="KW-1185">Reference proteome</keyword>
<name>A0AA86NRS6_9EUKA</name>
<protein>
    <submittedName>
        <fullName evidence="2">CAMK CAMKL</fullName>
    </submittedName>
    <submittedName>
        <fullName evidence="3">Kinase</fullName>
    </submittedName>
</protein>
<dbReference type="GO" id="GO:0004674">
    <property type="term" value="F:protein serine/threonine kinase activity"/>
    <property type="evidence" value="ECO:0007669"/>
    <property type="project" value="TreeGrafter"/>
</dbReference>
<dbReference type="Gene3D" id="1.10.510.10">
    <property type="entry name" value="Transferase(Phosphotransferase) domain 1"/>
    <property type="match status" value="1"/>
</dbReference>
<organism evidence="2">
    <name type="scientific">Hexamita inflata</name>
    <dbReference type="NCBI Taxonomy" id="28002"/>
    <lineage>
        <taxon>Eukaryota</taxon>
        <taxon>Metamonada</taxon>
        <taxon>Diplomonadida</taxon>
        <taxon>Hexamitidae</taxon>
        <taxon>Hexamitinae</taxon>
        <taxon>Hexamita</taxon>
    </lineage>
</organism>
<dbReference type="GO" id="GO:0005524">
    <property type="term" value="F:ATP binding"/>
    <property type="evidence" value="ECO:0007669"/>
    <property type="project" value="InterPro"/>
</dbReference>
<dbReference type="EMBL" id="CATOUU010000321">
    <property type="protein sequence ID" value="CAI9924743.1"/>
    <property type="molecule type" value="Genomic_DNA"/>
</dbReference>
<dbReference type="PROSITE" id="PS00108">
    <property type="entry name" value="PROTEIN_KINASE_ST"/>
    <property type="match status" value="1"/>
</dbReference>
<reference evidence="2" key="1">
    <citation type="submission" date="2023-06" db="EMBL/GenBank/DDBJ databases">
        <authorList>
            <person name="Kurt Z."/>
        </authorList>
    </citation>
    <scope>NUCLEOTIDE SEQUENCE</scope>
</reference>
<dbReference type="InterPro" id="IPR011009">
    <property type="entry name" value="Kinase-like_dom_sf"/>
</dbReference>
<proteinExistence type="predicted"/>
<keyword evidence="3" id="KW-0808">Transferase</keyword>
<sequence length="471" mass="54780">MQVTITNNNVIKLQDYKIDKMLAVGSFVTCFSAYHPIYKEVALLVAYTRDELQKRYDIACKYSNIHSIQRIYEIKELNIESSQLNTINNIYPAIFCEKQYVLTGELYTMTYSQYMFQLTMDQSIQFFQKVLIEVYKMHQQNLFHMDLKPSNIFVVNDLPIFADFGQAVCECEKQKQVENTSAYAPKHDVYKCNVDPRAFDVYCLGAMLYEIILEQPPINPIEPFSCAHLTLRNKIGQVTSDILSKMLCKNQMFRADLKYCIYHPLFGNEKSVQVLIKYQLLNDINVDQHNTRDLFDIPDKILKIPDDKQIVDRCSIYTRPSSCSSIQEIDRIVQKANDDMVNIYSERKIPNIQQIIRIRPHKIKTQFDFSMIGLIFVLEMQEGVQINDYISKIETSSLIDESFAAPMYRKGLFLGLPGLCGDFGFFPGFEPKTMNRCSLMKQDSIFGQQQADIVLEEWIRHSEIMTESNDQ</sequence>
<dbReference type="PANTHER" id="PTHR44167:SF24">
    <property type="entry name" value="SERINE_THREONINE-PROTEIN KINASE CHK2"/>
    <property type="match status" value="1"/>
</dbReference>
<dbReference type="InterPro" id="IPR008271">
    <property type="entry name" value="Ser/Thr_kinase_AS"/>
</dbReference>
<comment type="caution">
    <text evidence="2">The sequence shown here is derived from an EMBL/GenBank/DDBJ whole genome shotgun (WGS) entry which is preliminary data.</text>
</comment>
<dbReference type="Pfam" id="PF00069">
    <property type="entry name" value="Pkinase"/>
    <property type="match status" value="1"/>
</dbReference>
<evidence type="ECO:0000313" key="4">
    <source>
        <dbReference type="Proteomes" id="UP001642409"/>
    </source>
</evidence>
<evidence type="ECO:0000313" key="3">
    <source>
        <dbReference type="EMBL" id="CAL6070746.1"/>
    </source>
</evidence>
<dbReference type="SMART" id="SM00220">
    <property type="entry name" value="S_TKc"/>
    <property type="match status" value="1"/>
</dbReference>
<dbReference type="PANTHER" id="PTHR44167">
    <property type="entry name" value="OVARIAN-SPECIFIC SERINE/THREONINE-PROTEIN KINASE LOK-RELATED"/>
    <property type="match status" value="1"/>
</dbReference>
<dbReference type="GO" id="GO:0044773">
    <property type="term" value="P:mitotic DNA damage checkpoint signaling"/>
    <property type="evidence" value="ECO:0007669"/>
    <property type="project" value="TreeGrafter"/>
</dbReference>
<accession>A0AA86NRS6</accession>
<dbReference type="InterPro" id="IPR000719">
    <property type="entry name" value="Prot_kinase_dom"/>
</dbReference>
<dbReference type="EMBL" id="CAXDID020000286">
    <property type="protein sequence ID" value="CAL6070746.1"/>
    <property type="molecule type" value="Genomic_DNA"/>
</dbReference>
<dbReference type="AlphaFoldDB" id="A0AA86NRS6"/>
<dbReference type="GO" id="GO:0005634">
    <property type="term" value="C:nucleus"/>
    <property type="evidence" value="ECO:0007669"/>
    <property type="project" value="TreeGrafter"/>
</dbReference>
<dbReference type="SUPFAM" id="SSF56112">
    <property type="entry name" value="Protein kinase-like (PK-like)"/>
    <property type="match status" value="1"/>
</dbReference>
<evidence type="ECO:0000313" key="2">
    <source>
        <dbReference type="EMBL" id="CAI9924743.1"/>
    </source>
</evidence>
<keyword evidence="3" id="KW-0418">Kinase</keyword>
<gene>
    <name evidence="2" type="ORF">HINF_LOCUS12388</name>
    <name evidence="3" type="ORF">HINF_LOCUS54763</name>
</gene>
<feature type="domain" description="Protein kinase" evidence="1">
    <location>
        <begin position="16"/>
        <end position="266"/>
    </location>
</feature>
<dbReference type="Proteomes" id="UP001642409">
    <property type="component" value="Unassembled WGS sequence"/>
</dbReference>